<evidence type="ECO:0000313" key="2">
    <source>
        <dbReference type="Proteomes" id="UP000188533"/>
    </source>
</evidence>
<protein>
    <submittedName>
        <fullName evidence="1">Uncharacterized protein</fullName>
    </submittedName>
</protein>
<reference evidence="1 2" key="1">
    <citation type="submission" date="2016-08" db="EMBL/GenBank/DDBJ databases">
        <authorList>
            <consortium name="Lentinula edodes genome sequencing consortium"/>
            <person name="Sakamoto Y."/>
            <person name="Nakade K."/>
            <person name="Sato S."/>
            <person name="Yoshida Y."/>
            <person name="Miyazaki K."/>
            <person name="Natsume S."/>
            <person name="Konno N."/>
        </authorList>
    </citation>
    <scope>NUCLEOTIDE SEQUENCE [LARGE SCALE GENOMIC DNA]</scope>
    <source>
        <strain evidence="1 2">NBRC 111202</strain>
    </source>
</reference>
<sequence length="145" mass="15851">MVVLPCSRCLILQFCLSQKQEVNNTLSEIQSAETSYNTICDQALETIETFLSNSELDAAVTLHLRLLLPKISLQKDKIMALISQAQGALDTDDNDTEYDDLDPKTIAAYEQTINDFTALTGELNQQLEVLAKVVKPGGLSGGANM</sequence>
<comment type="caution">
    <text evidence="1">The sequence shown here is derived from an EMBL/GenBank/DDBJ whole genome shotgun (WGS) entry which is preliminary data.</text>
</comment>
<evidence type="ECO:0000313" key="1">
    <source>
        <dbReference type="EMBL" id="GAW02008.1"/>
    </source>
</evidence>
<proteinExistence type="predicted"/>
<organism evidence="1 2">
    <name type="scientific">Lentinula edodes</name>
    <name type="common">Shiitake mushroom</name>
    <name type="synonym">Lentinus edodes</name>
    <dbReference type="NCBI Taxonomy" id="5353"/>
    <lineage>
        <taxon>Eukaryota</taxon>
        <taxon>Fungi</taxon>
        <taxon>Dikarya</taxon>
        <taxon>Basidiomycota</taxon>
        <taxon>Agaricomycotina</taxon>
        <taxon>Agaricomycetes</taxon>
        <taxon>Agaricomycetidae</taxon>
        <taxon>Agaricales</taxon>
        <taxon>Marasmiineae</taxon>
        <taxon>Omphalotaceae</taxon>
        <taxon>Lentinula</taxon>
    </lineage>
</organism>
<gene>
    <name evidence="1" type="ORF">LENED_003634</name>
</gene>
<accession>A0A1Q3E429</accession>
<reference evidence="1 2" key="2">
    <citation type="submission" date="2017-02" db="EMBL/GenBank/DDBJ databases">
        <title>A genome survey and senescence transcriptome analysis in Lentinula edodes.</title>
        <authorList>
            <person name="Sakamoto Y."/>
            <person name="Nakade K."/>
            <person name="Sato S."/>
            <person name="Yoshida Y."/>
            <person name="Miyazaki K."/>
            <person name="Natsume S."/>
            <person name="Konno N."/>
        </authorList>
    </citation>
    <scope>NUCLEOTIDE SEQUENCE [LARGE SCALE GENOMIC DNA]</scope>
    <source>
        <strain evidence="1 2">NBRC 111202</strain>
    </source>
</reference>
<dbReference type="AlphaFoldDB" id="A0A1Q3E429"/>
<keyword evidence="2" id="KW-1185">Reference proteome</keyword>
<dbReference type="EMBL" id="BDGU01000080">
    <property type="protein sequence ID" value="GAW02008.1"/>
    <property type="molecule type" value="Genomic_DNA"/>
</dbReference>
<dbReference type="Proteomes" id="UP000188533">
    <property type="component" value="Unassembled WGS sequence"/>
</dbReference>
<name>A0A1Q3E429_LENED</name>